<dbReference type="EMBL" id="BGPR01035996">
    <property type="protein sequence ID" value="GBO11058.1"/>
    <property type="molecule type" value="Genomic_DNA"/>
</dbReference>
<name>A0A4Y2UE16_ARAVE</name>
<sequence length="96" mass="10704">MTETARIHGPLLPNEHSSGWWRLNYGLGMFSWSTLSPLISVDITINTQLTSTSLLIPGTSLWQLCSFMEMATFSSTMHLATEIDRSQMVLGTSIRV</sequence>
<dbReference type="AlphaFoldDB" id="A0A4Y2UE16"/>
<evidence type="ECO:0000313" key="2">
    <source>
        <dbReference type="Proteomes" id="UP000499080"/>
    </source>
</evidence>
<gene>
    <name evidence="1" type="ORF">AVEN_178633_1</name>
</gene>
<dbReference type="Proteomes" id="UP000499080">
    <property type="component" value="Unassembled WGS sequence"/>
</dbReference>
<comment type="caution">
    <text evidence="1">The sequence shown here is derived from an EMBL/GenBank/DDBJ whole genome shotgun (WGS) entry which is preliminary data.</text>
</comment>
<protein>
    <submittedName>
        <fullName evidence="1">Uncharacterized protein</fullName>
    </submittedName>
</protein>
<evidence type="ECO:0000313" key="1">
    <source>
        <dbReference type="EMBL" id="GBO11058.1"/>
    </source>
</evidence>
<proteinExistence type="predicted"/>
<reference evidence="1 2" key="1">
    <citation type="journal article" date="2019" name="Sci. Rep.">
        <title>Orb-weaving spider Araneus ventricosus genome elucidates the spidroin gene catalogue.</title>
        <authorList>
            <person name="Kono N."/>
            <person name="Nakamura H."/>
            <person name="Ohtoshi R."/>
            <person name="Moran D.A.P."/>
            <person name="Shinohara A."/>
            <person name="Yoshida Y."/>
            <person name="Fujiwara M."/>
            <person name="Mori M."/>
            <person name="Tomita M."/>
            <person name="Arakawa K."/>
        </authorList>
    </citation>
    <scope>NUCLEOTIDE SEQUENCE [LARGE SCALE GENOMIC DNA]</scope>
</reference>
<accession>A0A4Y2UE16</accession>
<organism evidence="1 2">
    <name type="scientific">Araneus ventricosus</name>
    <name type="common">Orbweaver spider</name>
    <name type="synonym">Epeira ventricosa</name>
    <dbReference type="NCBI Taxonomy" id="182803"/>
    <lineage>
        <taxon>Eukaryota</taxon>
        <taxon>Metazoa</taxon>
        <taxon>Ecdysozoa</taxon>
        <taxon>Arthropoda</taxon>
        <taxon>Chelicerata</taxon>
        <taxon>Arachnida</taxon>
        <taxon>Araneae</taxon>
        <taxon>Araneomorphae</taxon>
        <taxon>Entelegynae</taxon>
        <taxon>Araneoidea</taxon>
        <taxon>Araneidae</taxon>
        <taxon>Araneus</taxon>
    </lineage>
</organism>
<keyword evidence="2" id="KW-1185">Reference proteome</keyword>